<reference evidence="2 4" key="3">
    <citation type="submission" date="2018-04" db="EMBL/GenBank/DDBJ databases">
        <title>Transcriptomics of ammonia oxidizing archaea.</title>
        <authorList>
            <person name="Carini P."/>
        </authorList>
    </citation>
    <scope>NUCLEOTIDE SEQUENCE [LARGE SCALE GENOMIC DNA]</scope>
    <source>
        <strain evidence="2 4">U25</strain>
    </source>
</reference>
<evidence type="ECO:0000313" key="4">
    <source>
        <dbReference type="Proteomes" id="UP000241022"/>
    </source>
</evidence>
<evidence type="ECO:0000313" key="1">
    <source>
        <dbReference type="EMBL" id="AJA92571.1"/>
    </source>
</evidence>
<dbReference type="OrthoDB" id="10902at2157"/>
<keyword evidence="4" id="KW-1185">Reference proteome</keyword>
<dbReference type="EMBL" id="LXWN01000002">
    <property type="protein sequence ID" value="PTL87579.1"/>
    <property type="molecule type" value="Genomic_DNA"/>
</dbReference>
<reference evidence="2" key="2">
    <citation type="submission" date="2016-05" db="EMBL/GenBank/DDBJ databases">
        <authorList>
            <person name="Lavstsen T."/>
            <person name="Jespersen J.S."/>
        </authorList>
    </citation>
    <scope>NUCLEOTIDE SEQUENCE [LARGE SCALE GENOMIC DNA]</scope>
    <source>
        <strain evidence="2">U25</strain>
    </source>
</reference>
<dbReference type="STRING" id="1410606.T478_0354"/>
<protein>
    <submittedName>
        <fullName evidence="1">Uncharacterized protein</fullName>
    </submittedName>
</protein>
<name>A0A0A7V322_9ARCH</name>
<dbReference type="KEGG" id="nbv:T478_0354"/>
<dbReference type="Proteomes" id="UP000030944">
    <property type="component" value="Chromosome"/>
</dbReference>
<dbReference type="GeneID" id="24816251"/>
<gene>
    <name evidence="2" type="ORF">A7X95_06835</name>
    <name evidence="1" type="ORF">T478_0354</name>
</gene>
<evidence type="ECO:0000313" key="2">
    <source>
        <dbReference type="EMBL" id="PTL87579.1"/>
    </source>
</evidence>
<dbReference type="EMBL" id="CP007026">
    <property type="protein sequence ID" value="AJA92571.1"/>
    <property type="molecule type" value="Genomic_DNA"/>
</dbReference>
<accession>A0A0A7V322</accession>
<dbReference type="AlphaFoldDB" id="A0A0A7V322"/>
<evidence type="ECO:0000313" key="3">
    <source>
        <dbReference type="Proteomes" id="UP000030944"/>
    </source>
</evidence>
<dbReference type="HOGENOM" id="CLU_137737_0_0_2"/>
<organism evidence="1 3">
    <name type="scientific">Candidatus Nitrosopelagicus brevis</name>
    <dbReference type="NCBI Taxonomy" id="1410606"/>
    <lineage>
        <taxon>Archaea</taxon>
        <taxon>Nitrososphaerota</taxon>
    </lineage>
</organism>
<proteinExistence type="predicted"/>
<dbReference type="RefSeq" id="WP_048104706.1">
    <property type="nucleotide sequence ID" value="NZ_CP007026.1"/>
</dbReference>
<reference evidence="1 3" key="1">
    <citation type="journal article" date="2015" name="Proc. Natl. Acad. Sci. U.S.A.">
        <title>Genomic and proteomic characterization of "Candidatus Nitrosopelagicus brevis": An ammonia-oxidizing archaeon from the open ocean.</title>
        <authorList>
            <person name="Santoro A.E."/>
            <person name="Dupont C.L."/>
            <person name="Richter R.A."/>
            <person name="Craig M.T."/>
            <person name="Carini P."/>
            <person name="McIlvin M.R."/>
            <person name="Yang Y."/>
            <person name="Orsi W.D."/>
            <person name="Moran D.M."/>
            <person name="Saito M.A."/>
        </authorList>
    </citation>
    <scope>NUCLEOTIDE SEQUENCE [LARGE SCALE GENOMIC DNA]</scope>
    <source>
        <strain evidence="1">CN25</strain>
        <strain evidence="3">V2</strain>
    </source>
</reference>
<sequence>MSEPNFAGNIIVNLASLPDFLRTPILKKRMTEFFSKNDEEKAEIIVNALNAGPTIPFPNFSKLFKTWLEVLATIDARNREDMFSNYFKQILISPDKIILFNLDAIFEIFLQVDNQKKQVLIASIKAVFDRLDEESKRKMNLLSPDSAKKLFNF</sequence>
<dbReference type="Proteomes" id="UP000241022">
    <property type="component" value="Unassembled WGS sequence"/>
</dbReference>